<dbReference type="Proteomes" id="UP000002497">
    <property type="component" value="Unassembled WGS sequence"/>
</dbReference>
<reference evidence="2" key="1">
    <citation type="journal article" date="2010" name="Genome Res.">
        <title>Population genomic sequencing of Coccidioides fungi reveals recent hybridization and transposon control.</title>
        <authorList>
            <person name="Neafsey D.E."/>
            <person name="Barker B.M."/>
            <person name="Sharpton T.J."/>
            <person name="Stajich J.E."/>
            <person name="Park D.J."/>
            <person name="Whiston E."/>
            <person name="Hung C.-Y."/>
            <person name="McMahan C."/>
            <person name="White J."/>
            <person name="Sykes S."/>
            <person name="Heiman D."/>
            <person name="Young S."/>
            <person name="Zeng Q."/>
            <person name="Abouelleil A."/>
            <person name="Aftuck L."/>
            <person name="Bessette D."/>
            <person name="Brown A."/>
            <person name="FitzGerald M."/>
            <person name="Lui A."/>
            <person name="Macdonald J.P."/>
            <person name="Priest M."/>
            <person name="Orbach M.J."/>
            <person name="Galgiani J.N."/>
            <person name="Kirkland T.N."/>
            <person name="Cole G.T."/>
            <person name="Birren B.W."/>
            <person name="Henn M.R."/>
            <person name="Taylor J.W."/>
            <person name="Rounsley S.D."/>
        </authorList>
    </citation>
    <scope>NUCLEOTIDE SEQUENCE [LARGE SCALE GENOMIC DNA]</scope>
    <source>
        <strain evidence="2">RMSCC 757 / Silveira</strain>
    </source>
</reference>
<dbReference type="VEuPathDB" id="FungiDB:CPSG_04579"/>
<accession>E9D338</accession>
<proteinExistence type="predicted"/>
<dbReference type="EMBL" id="GL636491">
    <property type="protein sequence ID" value="EFW19033.1"/>
    <property type="molecule type" value="Genomic_DNA"/>
</dbReference>
<reference evidence="2" key="2">
    <citation type="submission" date="2010-03" db="EMBL/GenBank/DDBJ databases">
        <title>The genome sequence of Coccidioides posadasii strain Silveira.</title>
        <authorList>
            <consortium name="The Broad Institute Genome Sequencing Center for Infectious Disease"/>
            <person name="Neafsey D."/>
            <person name="Orbach M."/>
            <person name="Henn M.R."/>
            <person name="Cole G.T."/>
            <person name="Galgiani J."/>
            <person name="Gardner M.J."/>
            <person name="Kirkland T.N."/>
            <person name="Taylor J.W."/>
            <person name="Young S.K."/>
            <person name="Zeng Q."/>
            <person name="Koehrsen M."/>
            <person name="Alvarado L."/>
            <person name="Berlin A."/>
            <person name="Borenstein D."/>
            <person name="Chapman S.B."/>
            <person name="Chen Z."/>
            <person name="Engels R."/>
            <person name="Freedman E."/>
            <person name="Gellesch M."/>
            <person name="Goldberg J."/>
            <person name="Griggs A."/>
            <person name="Gujja S."/>
            <person name="Heilman E."/>
            <person name="Heiman D."/>
            <person name="Howarth C."/>
            <person name="Jen D."/>
            <person name="Larson L."/>
            <person name="Mehta T."/>
            <person name="Neiman D."/>
            <person name="Park D."/>
            <person name="Pearson M."/>
            <person name="Richards J."/>
            <person name="Roberts A."/>
            <person name="Saif S."/>
            <person name="Shea T."/>
            <person name="Shenoy N."/>
            <person name="Sisk P."/>
            <person name="Stolte C."/>
            <person name="Sykes S."/>
            <person name="Walk T."/>
            <person name="White J."/>
            <person name="Yandava C."/>
            <person name="Haas B."/>
            <person name="Nusbaum C."/>
            <person name="Birren B."/>
        </authorList>
    </citation>
    <scope>NUCLEOTIDE SEQUENCE [LARGE SCALE GENOMIC DNA]</scope>
    <source>
        <strain evidence="2">RMSCC 757 / Silveira</strain>
    </source>
</reference>
<evidence type="ECO:0000313" key="1">
    <source>
        <dbReference type="EMBL" id="EFW19033.1"/>
    </source>
</evidence>
<evidence type="ECO:0000313" key="2">
    <source>
        <dbReference type="Proteomes" id="UP000002497"/>
    </source>
</evidence>
<protein>
    <submittedName>
        <fullName evidence="1">Uncharacterized protein</fullName>
    </submittedName>
</protein>
<sequence>MFACFFEYSVPYSVYAPYNRTGQAFDSYKLDLMFHLRLPQRFTAHTSHRKFEVCTMERKQSLRSALAQKSAISGLPFLALTAHAFHGKFRVRRHFGTIYGWLCSKWLGTDWRSTTGFISEPGCATSYSVVSRRTCSAVRPRFSMFILDSSCHFRSW</sequence>
<keyword evidence="2" id="KW-1185">Reference proteome</keyword>
<dbReference type="AlphaFoldDB" id="E9D338"/>
<dbReference type="HOGENOM" id="CLU_1686412_0_0_1"/>
<organism evidence="2">
    <name type="scientific">Coccidioides posadasii (strain RMSCC 757 / Silveira)</name>
    <name type="common">Valley fever fungus</name>
    <dbReference type="NCBI Taxonomy" id="443226"/>
    <lineage>
        <taxon>Eukaryota</taxon>
        <taxon>Fungi</taxon>
        <taxon>Dikarya</taxon>
        <taxon>Ascomycota</taxon>
        <taxon>Pezizomycotina</taxon>
        <taxon>Eurotiomycetes</taxon>
        <taxon>Eurotiomycetidae</taxon>
        <taxon>Onygenales</taxon>
        <taxon>Onygenaceae</taxon>
        <taxon>Coccidioides</taxon>
    </lineage>
</organism>
<name>E9D338_COCPS</name>
<gene>
    <name evidence="1" type="ORF">CPSG_04579</name>
</gene>